<dbReference type="Pfam" id="PF01170">
    <property type="entry name" value="UPF0020"/>
    <property type="match status" value="1"/>
</dbReference>
<organism evidence="2 3">
    <name type="scientific">Candidatus Uhrbacteria bacterium GW2011_GWC2_41_11</name>
    <dbReference type="NCBI Taxonomy" id="1618985"/>
    <lineage>
        <taxon>Bacteria</taxon>
        <taxon>Candidatus Uhriibacteriota</taxon>
    </lineage>
</organism>
<dbReference type="Proteomes" id="UP000034616">
    <property type="component" value="Unassembled WGS sequence"/>
</dbReference>
<proteinExistence type="predicted"/>
<evidence type="ECO:0000313" key="3">
    <source>
        <dbReference type="Proteomes" id="UP000034616"/>
    </source>
</evidence>
<dbReference type="PANTHER" id="PTHR14911:SF13">
    <property type="entry name" value="TRNA (GUANINE(6)-N2)-METHYLTRANSFERASE THUMP3"/>
    <property type="match status" value="1"/>
</dbReference>
<dbReference type="GO" id="GO:0016423">
    <property type="term" value="F:tRNA (guanine) methyltransferase activity"/>
    <property type="evidence" value="ECO:0007669"/>
    <property type="project" value="TreeGrafter"/>
</dbReference>
<dbReference type="InterPro" id="IPR029063">
    <property type="entry name" value="SAM-dependent_MTases_sf"/>
</dbReference>
<dbReference type="GO" id="GO:0016829">
    <property type="term" value="F:lyase activity"/>
    <property type="evidence" value="ECO:0007669"/>
    <property type="project" value="UniProtKB-KW"/>
</dbReference>
<dbReference type="SUPFAM" id="SSF53335">
    <property type="entry name" value="S-adenosyl-L-methionine-dependent methyltransferases"/>
    <property type="match status" value="1"/>
</dbReference>
<feature type="domain" description="Ribosomal RNA large subunit methyltransferase K/L-like methyltransferase" evidence="1">
    <location>
        <begin position="199"/>
        <end position="352"/>
    </location>
</feature>
<dbReference type="PANTHER" id="PTHR14911">
    <property type="entry name" value="THUMP DOMAIN-CONTAINING"/>
    <property type="match status" value="1"/>
</dbReference>
<dbReference type="InterPro" id="IPR000241">
    <property type="entry name" value="RlmKL-like_Mtase"/>
</dbReference>
<gene>
    <name evidence="2" type="ORF">UU35_C0003G0046</name>
</gene>
<keyword evidence="2" id="KW-0456">Lyase</keyword>
<evidence type="ECO:0000313" key="2">
    <source>
        <dbReference type="EMBL" id="KKR87419.1"/>
    </source>
</evidence>
<reference evidence="2 3" key="1">
    <citation type="journal article" date="2015" name="Nature">
        <title>rRNA introns, odd ribosomes, and small enigmatic genomes across a large radiation of phyla.</title>
        <authorList>
            <person name="Brown C.T."/>
            <person name="Hug L.A."/>
            <person name="Thomas B.C."/>
            <person name="Sharon I."/>
            <person name="Castelle C.J."/>
            <person name="Singh A."/>
            <person name="Wilkins M.J."/>
            <person name="Williams K.H."/>
            <person name="Banfield J.F."/>
        </authorList>
    </citation>
    <scope>NUCLEOTIDE SEQUENCE [LARGE SCALE GENOMIC DNA]</scope>
</reference>
<sequence>MTFFILGSHPTLSLAEIGAVFGFSPHFSNASKEVLVLSDRENISLDIWQDRLAGVTKIGEIIGEVPHGNTTEIAELIFQTIQKRYETLSSEEITKNKCSFGLSIYDNGNPGLTKTLKKELLRIGLETKKRLKTLERPVRFVSSKEPALSSVAITTNGLLESGGEFVLLASKQGLLIGRTAAVQNFAAWSGRDYGRPARDAKSGMLPPKLARMMINLSQANPESSTILDPFCGSGTILMEAALMGFQSICGNDVSVKAVEDTQTNMDWLQQQVDFPLPPIHLSTGSAERFAASVQTSFDAIVTEPYLGPPFSGRETITQVQRLVDELTFLYQTSFQSLCERLKPGGRLVVAFPYFRLAQEDISVPIPRIFASLPVKLCSPIPLSVPGILKQMTPDGGLLYARPDQHVARAIFVFEKT</sequence>
<dbReference type="AlphaFoldDB" id="A0A0G0UEQ8"/>
<protein>
    <submittedName>
        <fullName evidence="2">Methlyase protein</fullName>
    </submittedName>
</protein>
<evidence type="ECO:0000259" key="1">
    <source>
        <dbReference type="Pfam" id="PF01170"/>
    </source>
</evidence>
<dbReference type="Gene3D" id="3.40.50.150">
    <property type="entry name" value="Vaccinia Virus protein VP39"/>
    <property type="match status" value="1"/>
</dbReference>
<dbReference type="EMBL" id="LCAH01000003">
    <property type="protein sequence ID" value="KKR87419.1"/>
    <property type="molecule type" value="Genomic_DNA"/>
</dbReference>
<accession>A0A0G0UEQ8</accession>
<dbReference type="CDD" id="cd02440">
    <property type="entry name" value="AdoMet_MTases"/>
    <property type="match status" value="1"/>
</dbReference>
<name>A0A0G0UEQ8_9BACT</name>
<dbReference type="GO" id="GO:0030488">
    <property type="term" value="P:tRNA methylation"/>
    <property type="evidence" value="ECO:0007669"/>
    <property type="project" value="TreeGrafter"/>
</dbReference>
<comment type="caution">
    <text evidence="2">The sequence shown here is derived from an EMBL/GenBank/DDBJ whole genome shotgun (WGS) entry which is preliminary data.</text>
</comment>